<dbReference type="Gene3D" id="1.10.260.40">
    <property type="entry name" value="lambda repressor-like DNA-binding domains"/>
    <property type="match status" value="1"/>
</dbReference>
<dbReference type="CDD" id="cd00093">
    <property type="entry name" value="HTH_XRE"/>
    <property type="match status" value="1"/>
</dbReference>
<gene>
    <name evidence="2" type="ORF">CNX65_16670</name>
</gene>
<dbReference type="AlphaFoldDB" id="A0A290Z6R2"/>
<dbReference type="PROSITE" id="PS50943">
    <property type="entry name" value="HTH_CROC1"/>
    <property type="match status" value="1"/>
</dbReference>
<dbReference type="Proteomes" id="UP000218505">
    <property type="component" value="Chromosome"/>
</dbReference>
<dbReference type="EMBL" id="CP023445">
    <property type="protein sequence ID" value="ATE54710.1"/>
    <property type="molecule type" value="Genomic_DNA"/>
</dbReference>
<dbReference type="RefSeq" id="WP_096494126.1">
    <property type="nucleotide sequence ID" value="NZ_CP023445.1"/>
</dbReference>
<evidence type="ECO:0000259" key="1">
    <source>
        <dbReference type="PROSITE" id="PS50943"/>
    </source>
</evidence>
<proteinExistence type="predicted"/>
<dbReference type="SUPFAM" id="SSF47413">
    <property type="entry name" value="lambda repressor-like DNA-binding domains"/>
    <property type="match status" value="1"/>
</dbReference>
<dbReference type="InterPro" id="IPR010982">
    <property type="entry name" value="Lambda_DNA-bd_dom_sf"/>
</dbReference>
<accession>A0A290Z6R2</accession>
<keyword evidence="3" id="KW-1185">Reference proteome</keyword>
<dbReference type="GO" id="GO:0003677">
    <property type="term" value="F:DNA binding"/>
    <property type="evidence" value="ECO:0007669"/>
    <property type="project" value="InterPro"/>
</dbReference>
<feature type="domain" description="HTH cro/C1-type" evidence="1">
    <location>
        <begin position="22"/>
        <end position="77"/>
    </location>
</feature>
<dbReference type="SUPFAM" id="SSF48452">
    <property type="entry name" value="TPR-like"/>
    <property type="match status" value="1"/>
</dbReference>
<evidence type="ECO:0000313" key="3">
    <source>
        <dbReference type="Proteomes" id="UP000218505"/>
    </source>
</evidence>
<organism evidence="2 3">
    <name type="scientific">Actinosynnema pretiosum</name>
    <dbReference type="NCBI Taxonomy" id="42197"/>
    <lineage>
        <taxon>Bacteria</taxon>
        <taxon>Bacillati</taxon>
        <taxon>Actinomycetota</taxon>
        <taxon>Actinomycetes</taxon>
        <taxon>Pseudonocardiales</taxon>
        <taxon>Pseudonocardiaceae</taxon>
        <taxon>Actinosynnema</taxon>
    </lineage>
</organism>
<sequence length="439" mass="46628">MPDWLTDQVRTAVESGDAGSIVRAVRTARRWSLEQLAGRCAYSMSSLSRMERGLQPLRDVEQLRRIAAVLQVPPDLFGVIDTDRLPVRTPPSPARVGRVLAAPEEDGPMRRRTVLTGLVGLAGALGEPRAAGAVADPVGALRASVLDPFPATGRPVGLDALRRALTAAHALFDRAEHLELAAGMPALLATATATKDASGGAGATQAVDLLSRAHVLASELGIKLNEAQVAWTGAERARREAAESEDPLVVARAHRAWAIALRHSGHHEPARKCVLDTADALGRELASGGARLLAPYGKLLSTAAYTAAVGGDRDQALALIAEATAVAPDPVDVRLYEISVRCALGDYGTAVDLARRLDPNRVTPVERRARYWTDVARALHGRGRHADSYRALRAAELLAPAEVRYRKSVRAVTEGLLRQRSGDHLPGLRALAARAGVTG</sequence>
<dbReference type="Pfam" id="PF13560">
    <property type="entry name" value="HTH_31"/>
    <property type="match status" value="1"/>
</dbReference>
<evidence type="ECO:0000313" key="2">
    <source>
        <dbReference type="EMBL" id="ATE54710.1"/>
    </source>
</evidence>
<dbReference type="InterPro" id="IPR001387">
    <property type="entry name" value="Cro/C1-type_HTH"/>
</dbReference>
<dbReference type="KEGG" id="apre:CNX65_16670"/>
<dbReference type="Gene3D" id="1.25.40.10">
    <property type="entry name" value="Tetratricopeptide repeat domain"/>
    <property type="match status" value="1"/>
</dbReference>
<name>A0A290Z6R2_9PSEU</name>
<dbReference type="InterPro" id="IPR011990">
    <property type="entry name" value="TPR-like_helical_dom_sf"/>
</dbReference>
<reference evidence="2" key="1">
    <citation type="submission" date="2017-09" db="EMBL/GenBank/DDBJ databases">
        <title>Complete Genome Sequence of ansamitocin-producing Bacterium Actinosynnema pretiosum X47.</title>
        <authorList>
            <person name="Cao G."/>
            <person name="Zong G."/>
            <person name="Zhong C."/>
            <person name="Fu J."/>
        </authorList>
    </citation>
    <scope>NUCLEOTIDE SEQUENCE [LARGE SCALE GENOMIC DNA]</scope>
    <source>
        <strain evidence="2">X47</strain>
    </source>
</reference>
<dbReference type="SMART" id="SM00530">
    <property type="entry name" value="HTH_XRE"/>
    <property type="match status" value="1"/>
</dbReference>
<protein>
    <recommendedName>
        <fullName evidence="1">HTH cro/C1-type domain-containing protein</fullName>
    </recommendedName>
</protein>